<feature type="region of interest" description="Disordered" evidence="1">
    <location>
        <begin position="1"/>
        <end position="41"/>
    </location>
</feature>
<feature type="transmembrane region" description="Helical" evidence="2">
    <location>
        <begin position="284"/>
        <end position="304"/>
    </location>
</feature>
<keyword evidence="2" id="KW-0812">Transmembrane</keyword>
<dbReference type="InterPro" id="IPR046529">
    <property type="entry name" value="DUF6594"/>
</dbReference>
<keyword evidence="2" id="KW-1133">Transmembrane helix</keyword>
<dbReference type="AlphaFoldDB" id="A0A9P6GCL5"/>
<evidence type="ECO:0000313" key="5">
    <source>
        <dbReference type="Proteomes" id="UP000756921"/>
    </source>
</evidence>
<accession>A0A9P6GCL5</accession>
<dbReference type="PANTHER" id="PTHR34502:SF3">
    <property type="entry name" value="DUF6594 DOMAIN-CONTAINING PROTEIN"/>
    <property type="match status" value="1"/>
</dbReference>
<protein>
    <recommendedName>
        <fullName evidence="3">DUF6594 domain-containing protein</fullName>
    </recommendedName>
</protein>
<dbReference type="PANTHER" id="PTHR34502">
    <property type="entry name" value="DUF6594 DOMAIN-CONTAINING PROTEIN-RELATED"/>
    <property type="match status" value="1"/>
</dbReference>
<feature type="compositionally biased region" description="Polar residues" evidence="1">
    <location>
        <begin position="7"/>
        <end position="17"/>
    </location>
</feature>
<evidence type="ECO:0000256" key="1">
    <source>
        <dbReference type="SAM" id="MobiDB-lite"/>
    </source>
</evidence>
<keyword evidence="5" id="KW-1185">Reference proteome</keyword>
<dbReference type="EMBL" id="WJXW01000010">
    <property type="protein sequence ID" value="KAF9732658.1"/>
    <property type="molecule type" value="Genomic_DNA"/>
</dbReference>
<dbReference type="OrthoDB" id="3533814at2759"/>
<feature type="compositionally biased region" description="Polar residues" evidence="1">
    <location>
        <begin position="30"/>
        <end position="41"/>
    </location>
</feature>
<evidence type="ECO:0000259" key="3">
    <source>
        <dbReference type="Pfam" id="PF20237"/>
    </source>
</evidence>
<feature type="transmembrane region" description="Helical" evidence="2">
    <location>
        <begin position="346"/>
        <end position="365"/>
    </location>
</feature>
<sequence length="372" mass="42519">MERGETETSLSWASTEVSGKAAPSRELGLHSSNARPKNLRKSLSQLQPQIQCLQARCPSWDQHHPNEVKKLGWDKATIPKSSTHHPKTYRESAKVSASPQGYPRLAAFLDSDESFMIYRRCGFIQSRLLLDKQDQLCELERKLEKMDRIEAKSDNFWARSKQRSVLTRIFSMRLGDAMHHPSKVDYKSVRNWMHFRNPLTEREASWVDHEEVMVTLRAGRERAWLDSGIEKLLKWFHCPLLERLFGDERSRTKCFGVKSSDIKSSDTESPDREVYYSRHHITRLANCIITFTILLLLIVPIYILYHLVTDVKTDKVYAICIGILVVATLAFSAVLSLFTKAKRHEILAAAAAYCAVLVVFLGNVGPDSRSSV</sequence>
<feature type="domain" description="DUF6594" evidence="3">
    <location>
        <begin position="102"/>
        <end position="358"/>
    </location>
</feature>
<organism evidence="4 5">
    <name type="scientific">Paraphaeosphaeria minitans</name>
    <dbReference type="NCBI Taxonomy" id="565426"/>
    <lineage>
        <taxon>Eukaryota</taxon>
        <taxon>Fungi</taxon>
        <taxon>Dikarya</taxon>
        <taxon>Ascomycota</taxon>
        <taxon>Pezizomycotina</taxon>
        <taxon>Dothideomycetes</taxon>
        <taxon>Pleosporomycetidae</taxon>
        <taxon>Pleosporales</taxon>
        <taxon>Massarineae</taxon>
        <taxon>Didymosphaeriaceae</taxon>
        <taxon>Paraphaeosphaeria</taxon>
    </lineage>
</organism>
<dbReference type="Proteomes" id="UP000756921">
    <property type="component" value="Unassembled WGS sequence"/>
</dbReference>
<dbReference type="Pfam" id="PF20237">
    <property type="entry name" value="DUF6594"/>
    <property type="match status" value="1"/>
</dbReference>
<feature type="transmembrane region" description="Helical" evidence="2">
    <location>
        <begin position="316"/>
        <end position="339"/>
    </location>
</feature>
<keyword evidence="2" id="KW-0472">Membrane</keyword>
<evidence type="ECO:0000313" key="4">
    <source>
        <dbReference type="EMBL" id="KAF9732658.1"/>
    </source>
</evidence>
<comment type="caution">
    <text evidence="4">The sequence shown here is derived from an EMBL/GenBank/DDBJ whole genome shotgun (WGS) entry which is preliminary data.</text>
</comment>
<evidence type="ECO:0000256" key="2">
    <source>
        <dbReference type="SAM" id="Phobius"/>
    </source>
</evidence>
<name>A0A9P6GCL5_9PLEO</name>
<gene>
    <name evidence="4" type="ORF">PMIN01_09516</name>
</gene>
<feature type="region of interest" description="Disordered" evidence="1">
    <location>
        <begin position="71"/>
        <end position="96"/>
    </location>
</feature>
<proteinExistence type="predicted"/>
<reference evidence="4" key="1">
    <citation type="journal article" date="2020" name="Mol. Plant Microbe Interact.">
        <title>Genome Sequence of the Biocontrol Agent Coniothyrium minitans strain Conio (IMI 134523).</title>
        <authorList>
            <person name="Patel D."/>
            <person name="Shittu T.A."/>
            <person name="Baroncelli R."/>
            <person name="Muthumeenakshi S."/>
            <person name="Osborne T.H."/>
            <person name="Janganan T.K."/>
            <person name="Sreenivasaprasad S."/>
        </authorList>
    </citation>
    <scope>NUCLEOTIDE SEQUENCE</scope>
    <source>
        <strain evidence="4">Conio</strain>
    </source>
</reference>